<dbReference type="Proteomes" id="UP000612349">
    <property type="component" value="Unassembled WGS sequence"/>
</dbReference>
<dbReference type="PANTHER" id="PTHR30231:SF37">
    <property type="entry name" value="EXODEOXYRIBONUCLEASE 10"/>
    <property type="match status" value="1"/>
</dbReference>
<reference evidence="2" key="2">
    <citation type="submission" date="2020-09" db="EMBL/GenBank/DDBJ databases">
        <authorList>
            <person name="Sun Q."/>
            <person name="Zhou Y."/>
        </authorList>
    </citation>
    <scope>NUCLEOTIDE SEQUENCE</scope>
    <source>
        <strain evidence="2">CGMCC 1.15360</strain>
    </source>
</reference>
<dbReference type="PANTHER" id="PTHR30231">
    <property type="entry name" value="DNA POLYMERASE III SUBUNIT EPSILON"/>
    <property type="match status" value="1"/>
</dbReference>
<dbReference type="InterPro" id="IPR036397">
    <property type="entry name" value="RNaseH_sf"/>
</dbReference>
<keyword evidence="3" id="KW-1185">Reference proteome</keyword>
<evidence type="ECO:0000259" key="1">
    <source>
        <dbReference type="SMART" id="SM00479"/>
    </source>
</evidence>
<dbReference type="GO" id="GO:0005829">
    <property type="term" value="C:cytosol"/>
    <property type="evidence" value="ECO:0007669"/>
    <property type="project" value="TreeGrafter"/>
</dbReference>
<name>A0A916Z9H5_9SPHN</name>
<dbReference type="InterPro" id="IPR013520">
    <property type="entry name" value="Ribonucl_H"/>
</dbReference>
<sequence>MTQDKNAELVRQLEAGGDYRVLRKIALPHALEDRNLPDGTRRIAIVDVETTGLDPKTDAIIEFAIMTLDIDWPNDSKVLSNTLPFAWLQDPGKPIPPRVTTLTGLTAEMVVGLQIDRHAAVKLLKSADLIVAHNARFDRAFVEARFPEVKGLKWACSCTEIDWLAHGYDGRSLGHLLLQGGYFANTHRADDDVWSLFQLLRLEAPGSDGRSFLDLLIERSEMETVLLKARGARFSLKDQLKARGYRWNPDEKVWWTECDYAEYLSEKSWLLRNDVFDYISEMIDASRRHL</sequence>
<dbReference type="SUPFAM" id="SSF53098">
    <property type="entry name" value="Ribonuclease H-like"/>
    <property type="match status" value="1"/>
</dbReference>
<dbReference type="EMBL" id="BMIP01000010">
    <property type="protein sequence ID" value="GGD81124.1"/>
    <property type="molecule type" value="Genomic_DNA"/>
</dbReference>
<organism evidence="2 3">
    <name type="scientific">Croceicoccus mobilis</name>
    <dbReference type="NCBI Taxonomy" id="1703339"/>
    <lineage>
        <taxon>Bacteria</taxon>
        <taxon>Pseudomonadati</taxon>
        <taxon>Pseudomonadota</taxon>
        <taxon>Alphaproteobacteria</taxon>
        <taxon>Sphingomonadales</taxon>
        <taxon>Erythrobacteraceae</taxon>
        <taxon>Croceicoccus</taxon>
    </lineage>
</organism>
<dbReference type="InterPro" id="IPR012337">
    <property type="entry name" value="RNaseH-like_sf"/>
</dbReference>
<dbReference type="CDD" id="cd06127">
    <property type="entry name" value="DEDDh"/>
    <property type="match status" value="1"/>
</dbReference>
<comment type="caution">
    <text evidence="2">The sequence shown here is derived from an EMBL/GenBank/DDBJ whole genome shotgun (WGS) entry which is preliminary data.</text>
</comment>
<reference evidence="2" key="1">
    <citation type="journal article" date="2014" name="Int. J. Syst. Evol. Microbiol.">
        <title>Complete genome sequence of Corynebacterium casei LMG S-19264T (=DSM 44701T), isolated from a smear-ripened cheese.</title>
        <authorList>
            <consortium name="US DOE Joint Genome Institute (JGI-PGF)"/>
            <person name="Walter F."/>
            <person name="Albersmeier A."/>
            <person name="Kalinowski J."/>
            <person name="Ruckert C."/>
        </authorList>
    </citation>
    <scope>NUCLEOTIDE SEQUENCE</scope>
    <source>
        <strain evidence="2">CGMCC 1.15360</strain>
    </source>
</reference>
<dbReference type="RefSeq" id="WP_066774820.1">
    <property type="nucleotide sequence ID" value="NZ_BMIP01000010.1"/>
</dbReference>
<proteinExistence type="predicted"/>
<evidence type="ECO:0000313" key="3">
    <source>
        <dbReference type="Proteomes" id="UP000612349"/>
    </source>
</evidence>
<protein>
    <submittedName>
        <fullName evidence="2">DNA polymerase III subunit epsilon</fullName>
    </submittedName>
</protein>
<dbReference type="GO" id="GO:0003676">
    <property type="term" value="F:nucleic acid binding"/>
    <property type="evidence" value="ECO:0007669"/>
    <property type="project" value="InterPro"/>
</dbReference>
<dbReference type="GO" id="GO:0045004">
    <property type="term" value="P:DNA replication proofreading"/>
    <property type="evidence" value="ECO:0007669"/>
    <property type="project" value="TreeGrafter"/>
</dbReference>
<dbReference type="Pfam" id="PF00929">
    <property type="entry name" value="RNase_T"/>
    <property type="match status" value="1"/>
</dbReference>
<feature type="domain" description="Exonuclease" evidence="1">
    <location>
        <begin position="42"/>
        <end position="209"/>
    </location>
</feature>
<dbReference type="GO" id="GO:0008408">
    <property type="term" value="F:3'-5' exonuclease activity"/>
    <property type="evidence" value="ECO:0007669"/>
    <property type="project" value="TreeGrafter"/>
</dbReference>
<dbReference type="AlphaFoldDB" id="A0A916Z9H5"/>
<dbReference type="Gene3D" id="3.30.420.10">
    <property type="entry name" value="Ribonuclease H-like superfamily/Ribonuclease H"/>
    <property type="match status" value="1"/>
</dbReference>
<dbReference type="NCBIfam" id="NF006615">
    <property type="entry name" value="PRK09182.1"/>
    <property type="match status" value="1"/>
</dbReference>
<gene>
    <name evidence="2" type="ORF">GCM10010990_33850</name>
</gene>
<accession>A0A916Z9H5</accession>
<dbReference type="SMART" id="SM00479">
    <property type="entry name" value="EXOIII"/>
    <property type="match status" value="1"/>
</dbReference>
<evidence type="ECO:0000313" key="2">
    <source>
        <dbReference type="EMBL" id="GGD81124.1"/>
    </source>
</evidence>